<dbReference type="Pfam" id="PF01569">
    <property type="entry name" value="PAP2"/>
    <property type="match status" value="1"/>
</dbReference>
<feature type="transmembrane region" description="Helical" evidence="1">
    <location>
        <begin position="134"/>
        <end position="152"/>
    </location>
</feature>
<protein>
    <recommendedName>
        <fullName evidence="2">Phosphatidic acid phosphatase type 2/haloperoxidase domain-containing protein</fullName>
    </recommendedName>
</protein>
<feature type="domain" description="Phosphatidic acid phosphatase type 2/haloperoxidase" evidence="2">
    <location>
        <begin position="125"/>
        <end position="204"/>
    </location>
</feature>
<dbReference type="KEGG" id="lmoi:VV02_05195"/>
<accession>A0A0K1JFB7</accession>
<keyword evidence="1" id="KW-0812">Transmembrane</keyword>
<evidence type="ECO:0000313" key="4">
    <source>
        <dbReference type="Proteomes" id="UP000066480"/>
    </source>
</evidence>
<feature type="transmembrane region" description="Helical" evidence="1">
    <location>
        <begin position="97"/>
        <end position="114"/>
    </location>
</feature>
<sequence length="230" mass="24076">MTLPYNNTRPDRTNVAGYVVGAACAFAALLMLFWWAVNTAAGQSADHSMMVDLQAYNSPTVIHSIERLVGRPVPIAVASLAVVVAIGMTGAQRGARLLGALGAMVTVPVVAELVKAHVDRPVLNDIATHNSFPSGTTAAYAALATGLTCVAWRPWQQVLAACAWGVAAFVGVLVVIMGWHRPSDAVAALLLGAGVTCLTLAGVRAAGRSARPQRERSAPVRRQFEVAARD</sequence>
<dbReference type="EMBL" id="CP011112">
    <property type="protein sequence ID" value="AKU15404.1"/>
    <property type="molecule type" value="Genomic_DNA"/>
</dbReference>
<feature type="transmembrane region" description="Helical" evidence="1">
    <location>
        <begin position="73"/>
        <end position="90"/>
    </location>
</feature>
<dbReference type="CDD" id="cd01610">
    <property type="entry name" value="PAP2_like"/>
    <property type="match status" value="1"/>
</dbReference>
<feature type="transmembrane region" description="Helical" evidence="1">
    <location>
        <begin position="159"/>
        <end position="179"/>
    </location>
</feature>
<feature type="transmembrane region" description="Helical" evidence="1">
    <location>
        <begin position="185"/>
        <end position="206"/>
    </location>
</feature>
<reference evidence="3 4" key="1">
    <citation type="submission" date="2015-03" db="EMBL/GenBank/DDBJ databases">
        <title>Luteipulveratus halotolerans sp. nov., a novel actinobacterium (Dermacoccaceae) from Sarawak, Malaysia.</title>
        <authorList>
            <person name="Juboi H."/>
            <person name="Basik A."/>
            <person name="Shamsul S.S."/>
            <person name="Arnold P."/>
            <person name="Schmitt E.K."/>
            <person name="Sanglier J.-J."/>
            <person name="Yeo T."/>
        </authorList>
    </citation>
    <scope>NUCLEOTIDE SEQUENCE [LARGE SCALE GENOMIC DNA]</scope>
    <source>
        <strain evidence="3 4">MN07-A0370</strain>
    </source>
</reference>
<evidence type="ECO:0000313" key="3">
    <source>
        <dbReference type="EMBL" id="AKU15404.1"/>
    </source>
</evidence>
<dbReference type="InterPro" id="IPR000326">
    <property type="entry name" value="PAP2/HPO"/>
</dbReference>
<dbReference type="Gene3D" id="1.20.144.10">
    <property type="entry name" value="Phosphatidic acid phosphatase type 2/haloperoxidase"/>
    <property type="match status" value="1"/>
</dbReference>
<keyword evidence="1" id="KW-1133">Transmembrane helix</keyword>
<keyword evidence="1" id="KW-0472">Membrane</keyword>
<dbReference type="Proteomes" id="UP000066480">
    <property type="component" value="Chromosome"/>
</dbReference>
<organism evidence="3 4">
    <name type="scientific">Luteipulveratus mongoliensis</name>
    <dbReference type="NCBI Taxonomy" id="571913"/>
    <lineage>
        <taxon>Bacteria</taxon>
        <taxon>Bacillati</taxon>
        <taxon>Actinomycetota</taxon>
        <taxon>Actinomycetes</taxon>
        <taxon>Micrococcales</taxon>
        <taxon>Dermacoccaceae</taxon>
        <taxon>Luteipulveratus</taxon>
    </lineage>
</organism>
<evidence type="ECO:0000256" key="1">
    <source>
        <dbReference type="SAM" id="Phobius"/>
    </source>
</evidence>
<keyword evidence="4" id="KW-1185">Reference proteome</keyword>
<dbReference type="SUPFAM" id="SSF48317">
    <property type="entry name" value="Acid phosphatase/Vanadium-dependent haloperoxidase"/>
    <property type="match status" value="1"/>
</dbReference>
<name>A0A0K1JFB7_9MICO</name>
<dbReference type="AlphaFoldDB" id="A0A0K1JFB7"/>
<feature type="transmembrane region" description="Helical" evidence="1">
    <location>
        <begin position="15"/>
        <end position="37"/>
    </location>
</feature>
<dbReference type="InterPro" id="IPR036938">
    <property type="entry name" value="PAP2/HPO_sf"/>
</dbReference>
<dbReference type="STRING" id="571913.VV02_05195"/>
<proteinExistence type="predicted"/>
<evidence type="ECO:0000259" key="2">
    <source>
        <dbReference type="Pfam" id="PF01569"/>
    </source>
</evidence>
<gene>
    <name evidence="3" type="ORF">VV02_05195</name>
</gene>